<evidence type="ECO:0000313" key="2">
    <source>
        <dbReference type="Proteomes" id="UP001235064"/>
    </source>
</evidence>
<dbReference type="RefSeq" id="WP_286289391.1">
    <property type="nucleotide sequence ID" value="NZ_JASXSZ010000004.1"/>
</dbReference>
<dbReference type="Proteomes" id="UP001235064">
    <property type="component" value="Unassembled WGS sequence"/>
</dbReference>
<sequence>MAGTSERAQGTVHVIGGGPVGLFLAALLQSVPGQPVRVYEKRPEYTRTRMVTLAPYLLADTIESYRADTIDGQHVEAIFDRVELETRLAYRHSVASDLRALVEEWTQGFVPLNTIERGLTELIRSRGSGDVEFATADLGADAALALAEPDDVIVDCGGTRAVLRDRLAVGDQSGARGANTWLLNLEHALMVTFLYDAPFECDEFCKYYKNLENTGYKFIPSVKRTSYDGDVTHVTGIVSISRAEFEAMPPQFTGAWLREHFPLIATSMDGFINRMKQQSPGNVVGDLEIVRIPLNVYHAWNTTSRRWHESGLDHPLARTPVFLLGDSAIGSPYFQSISLGFECAFHLAGHLANTQLPLGVVFERYETFMGQQWLRVYMRSQMIKHNKDLLQVVDDTNGLLSQLHIY</sequence>
<evidence type="ECO:0008006" key="3">
    <source>
        <dbReference type="Google" id="ProtNLM"/>
    </source>
</evidence>
<proteinExistence type="predicted"/>
<dbReference type="InterPro" id="IPR036188">
    <property type="entry name" value="FAD/NAD-bd_sf"/>
</dbReference>
<reference evidence="1 2" key="1">
    <citation type="submission" date="2023-06" db="EMBL/GenBank/DDBJ databases">
        <title>Microbacterium sp. nov., isolated from a waste landfill.</title>
        <authorList>
            <person name="Wen W."/>
        </authorList>
    </citation>
    <scope>NUCLEOTIDE SEQUENCE [LARGE SCALE GENOMIC DNA]</scope>
    <source>
        <strain evidence="1 2">ASV49</strain>
    </source>
</reference>
<keyword evidence="2" id="KW-1185">Reference proteome</keyword>
<protein>
    <recommendedName>
        <fullName evidence="3">FAD-binding domain-containing protein</fullName>
    </recommendedName>
</protein>
<gene>
    <name evidence="1" type="ORF">QSV35_13945</name>
</gene>
<comment type="caution">
    <text evidence="1">The sequence shown here is derived from an EMBL/GenBank/DDBJ whole genome shotgun (WGS) entry which is preliminary data.</text>
</comment>
<dbReference type="Gene3D" id="3.50.50.60">
    <property type="entry name" value="FAD/NAD(P)-binding domain"/>
    <property type="match status" value="1"/>
</dbReference>
<organism evidence="1 2">
    <name type="scientific">Microbacterium candidum</name>
    <dbReference type="NCBI Taxonomy" id="3041922"/>
    <lineage>
        <taxon>Bacteria</taxon>
        <taxon>Bacillati</taxon>
        <taxon>Actinomycetota</taxon>
        <taxon>Actinomycetes</taxon>
        <taxon>Micrococcales</taxon>
        <taxon>Microbacteriaceae</taxon>
        <taxon>Microbacterium</taxon>
    </lineage>
</organism>
<accession>A0ABT7N153</accession>
<dbReference type="EMBL" id="JASXSZ010000004">
    <property type="protein sequence ID" value="MDL9980440.1"/>
    <property type="molecule type" value="Genomic_DNA"/>
</dbReference>
<name>A0ABT7N153_9MICO</name>
<evidence type="ECO:0000313" key="1">
    <source>
        <dbReference type="EMBL" id="MDL9980440.1"/>
    </source>
</evidence>
<dbReference type="SUPFAM" id="SSF51905">
    <property type="entry name" value="FAD/NAD(P)-binding domain"/>
    <property type="match status" value="1"/>
</dbReference>